<dbReference type="WBParaSite" id="PSU_v2.g19287.t1">
    <property type="protein sequence ID" value="PSU_v2.g19287.t1"/>
    <property type="gene ID" value="PSU_v2.g19287"/>
</dbReference>
<proteinExistence type="predicted"/>
<evidence type="ECO:0000313" key="1">
    <source>
        <dbReference type="Proteomes" id="UP000887577"/>
    </source>
</evidence>
<keyword evidence="1" id="KW-1185">Reference proteome</keyword>
<protein>
    <submittedName>
        <fullName evidence="2">Uncharacterized protein</fullName>
    </submittedName>
</protein>
<dbReference type="Proteomes" id="UP000887577">
    <property type="component" value="Unplaced"/>
</dbReference>
<accession>A0A914YG60</accession>
<sequence length="111" mass="12567">MTSPRRSPTTSECATTALLRHHRHDHDHEIFSALFKRRYNYYNPFDFIPQNSMGSAGYSSRSAPSINVEGYHFTFENENGGALRKVPCLQSCLTCDDGGYESSSQVRKTNI</sequence>
<dbReference type="AlphaFoldDB" id="A0A914YG60"/>
<reference evidence="2" key="1">
    <citation type="submission" date="2022-11" db="UniProtKB">
        <authorList>
            <consortium name="WormBaseParasite"/>
        </authorList>
    </citation>
    <scope>IDENTIFICATION</scope>
</reference>
<organism evidence="1 2">
    <name type="scientific">Panagrolaimus superbus</name>
    <dbReference type="NCBI Taxonomy" id="310955"/>
    <lineage>
        <taxon>Eukaryota</taxon>
        <taxon>Metazoa</taxon>
        <taxon>Ecdysozoa</taxon>
        <taxon>Nematoda</taxon>
        <taxon>Chromadorea</taxon>
        <taxon>Rhabditida</taxon>
        <taxon>Tylenchina</taxon>
        <taxon>Panagrolaimomorpha</taxon>
        <taxon>Panagrolaimoidea</taxon>
        <taxon>Panagrolaimidae</taxon>
        <taxon>Panagrolaimus</taxon>
    </lineage>
</organism>
<name>A0A914YG60_9BILA</name>
<evidence type="ECO:0000313" key="2">
    <source>
        <dbReference type="WBParaSite" id="PSU_v2.g19287.t1"/>
    </source>
</evidence>